<accession>A0A2G9TD03</accession>
<name>A0A2G9TD03_TELCI</name>
<dbReference type="Proteomes" id="UP000230423">
    <property type="component" value="Unassembled WGS sequence"/>
</dbReference>
<sequence length="136" mass="15201">RSQDNVSDWYRLANRVSIRLNAWDSAPVRRQCACVQSSNCNYDQVLIGNQCYPLVKIGAQCIYSQQCSGGSSCLSNVCRCPSGTFDNGDGYCRNGSRFSRQSAVPYAYGRGRLRDELSDAYQLPVFVVPVQQLLLR</sequence>
<dbReference type="InterPro" id="IPR006149">
    <property type="entry name" value="EB_dom"/>
</dbReference>
<dbReference type="AlphaFoldDB" id="A0A2G9TD03"/>
<protein>
    <submittedName>
        <fullName evidence="2">EB module</fullName>
    </submittedName>
</protein>
<feature type="domain" description="EB" evidence="1">
    <location>
        <begin position="40"/>
        <end position="92"/>
    </location>
</feature>
<organism evidence="2 3">
    <name type="scientific">Teladorsagia circumcincta</name>
    <name type="common">Brown stomach worm</name>
    <name type="synonym">Ostertagia circumcincta</name>
    <dbReference type="NCBI Taxonomy" id="45464"/>
    <lineage>
        <taxon>Eukaryota</taxon>
        <taxon>Metazoa</taxon>
        <taxon>Ecdysozoa</taxon>
        <taxon>Nematoda</taxon>
        <taxon>Chromadorea</taxon>
        <taxon>Rhabditida</taxon>
        <taxon>Rhabditina</taxon>
        <taxon>Rhabditomorpha</taxon>
        <taxon>Strongyloidea</taxon>
        <taxon>Trichostrongylidae</taxon>
        <taxon>Teladorsagia</taxon>
    </lineage>
</organism>
<dbReference type="OrthoDB" id="5874482at2759"/>
<proteinExistence type="predicted"/>
<reference evidence="2 3" key="1">
    <citation type="submission" date="2015-09" db="EMBL/GenBank/DDBJ databases">
        <title>Draft genome of the parasitic nematode Teladorsagia circumcincta isolate WARC Sus (inbred).</title>
        <authorList>
            <person name="Mitreva M."/>
        </authorList>
    </citation>
    <scope>NUCLEOTIDE SEQUENCE [LARGE SCALE GENOMIC DNA]</scope>
    <source>
        <strain evidence="2 3">S</strain>
    </source>
</reference>
<evidence type="ECO:0000313" key="3">
    <source>
        <dbReference type="Proteomes" id="UP000230423"/>
    </source>
</evidence>
<dbReference type="Pfam" id="PF01683">
    <property type="entry name" value="EB"/>
    <property type="match status" value="1"/>
</dbReference>
<feature type="non-terminal residue" evidence="2">
    <location>
        <position position="1"/>
    </location>
</feature>
<evidence type="ECO:0000313" key="2">
    <source>
        <dbReference type="EMBL" id="PIO55859.1"/>
    </source>
</evidence>
<keyword evidence="3" id="KW-1185">Reference proteome</keyword>
<gene>
    <name evidence="2" type="ORF">TELCIR_22750</name>
</gene>
<dbReference type="EMBL" id="KZ383875">
    <property type="protein sequence ID" value="PIO55859.1"/>
    <property type="molecule type" value="Genomic_DNA"/>
</dbReference>
<evidence type="ECO:0000259" key="1">
    <source>
        <dbReference type="Pfam" id="PF01683"/>
    </source>
</evidence>